<dbReference type="PANTHER" id="PTHR15644">
    <property type="entry name" value="OSTEOPETROSIS ASSOCIATED TRANSMEMBRANE PROTEIN 1"/>
    <property type="match status" value="1"/>
</dbReference>
<dbReference type="Ensembl" id="ENSAMXT00000047794.1">
    <property type="protein sequence ID" value="ENSAMXP00000035892.1"/>
    <property type="gene ID" value="ENSAMXG00000032923.1"/>
</dbReference>
<evidence type="ECO:0000313" key="4">
    <source>
        <dbReference type="Proteomes" id="UP000018467"/>
    </source>
</evidence>
<dbReference type="Pfam" id="PF09777">
    <property type="entry name" value="OSTMP1"/>
    <property type="match status" value="1"/>
</dbReference>
<feature type="signal peptide" evidence="2">
    <location>
        <begin position="1"/>
        <end position="34"/>
    </location>
</feature>
<proteinExistence type="predicted"/>
<feature type="transmembrane region" description="Helical" evidence="1">
    <location>
        <begin position="258"/>
        <end position="278"/>
    </location>
</feature>
<protein>
    <submittedName>
        <fullName evidence="3">Osteoclastosis associated transmembrane protein 1</fullName>
    </submittedName>
</protein>
<feature type="chain" id="PRO_5017396118" evidence="2">
    <location>
        <begin position="35"/>
        <end position="307"/>
    </location>
</feature>
<keyword evidence="1" id="KW-0812">Transmembrane</keyword>
<evidence type="ECO:0000313" key="3">
    <source>
        <dbReference type="Ensembl" id="ENSAMXP00000035892.1"/>
    </source>
</evidence>
<organism evidence="3 4">
    <name type="scientific">Astyanax mexicanus</name>
    <name type="common">Blind cave fish</name>
    <name type="synonym">Astyanax fasciatus mexicanus</name>
    <dbReference type="NCBI Taxonomy" id="7994"/>
    <lineage>
        <taxon>Eukaryota</taxon>
        <taxon>Metazoa</taxon>
        <taxon>Chordata</taxon>
        <taxon>Craniata</taxon>
        <taxon>Vertebrata</taxon>
        <taxon>Euteleostomi</taxon>
        <taxon>Actinopterygii</taxon>
        <taxon>Neopterygii</taxon>
        <taxon>Teleostei</taxon>
        <taxon>Ostariophysi</taxon>
        <taxon>Characiformes</taxon>
        <taxon>Characoidei</taxon>
        <taxon>Acestrorhamphidae</taxon>
        <taxon>Acestrorhamphinae</taxon>
        <taxon>Astyanax</taxon>
    </lineage>
</organism>
<evidence type="ECO:0000256" key="1">
    <source>
        <dbReference type="SAM" id="Phobius"/>
    </source>
</evidence>
<name>A0A3B1J0U4_ASTMX</name>
<keyword evidence="1" id="KW-0472">Membrane</keyword>
<dbReference type="Proteomes" id="UP000018467">
    <property type="component" value="Unassembled WGS sequence"/>
</dbReference>
<evidence type="ECO:0000256" key="2">
    <source>
        <dbReference type="SAM" id="SignalP"/>
    </source>
</evidence>
<dbReference type="InParanoid" id="A0A3B1J0U4"/>
<keyword evidence="4" id="KW-1185">Reference proteome</keyword>
<reference evidence="3" key="4">
    <citation type="submission" date="2025-09" db="UniProtKB">
        <authorList>
            <consortium name="Ensembl"/>
        </authorList>
    </citation>
    <scope>IDENTIFICATION</scope>
</reference>
<keyword evidence="2" id="KW-0732">Signal</keyword>
<reference evidence="4" key="2">
    <citation type="journal article" date="2014" name="Nat. Commun.">
        <title>The cavefish genome reveals candidate genes for eye loss.</title>
        <authorList>
            <person name="McGaugh S.E."/>
            <person name="Gross J.B."/>
            <person name="Aken B."/>
            <person name="Blin M."/>
            <person name="Borowsky R."/>
            <person name="Chalopin D."/>
            <person name="Hinaux H."/>
            <person name="Jeffery W.R."/>
            <person name="Keene A."/>
            <person name="Ma L."/>
            <person name="Minx P."/>
            <person name="Murphy D."/>
            <person name="O'Quin K.E."/>
            <person name="Retaux S."/>
            <person name="Rohner N."/>
            <person name="Searle S.M."/>
            <person name="Stahl B.A."/>
            <person name="Tabin C."/>
            <person name="Volff J.N."/>
            <person name="Yoshizawa M."/>
            <person name="Warren W.C."/>
        </authorList>
    </citation>
    <scope>NUCLEOTIDE SEQUENCE [LARGE SCALE GENOMIC DNA]</scope>
    <source>
        <strain evidence="4">female</strain>
    </source>
</reference>
<dbReference type="STRING" id="7994.ENSAMXP00000035892"/>
<dbReference type="PANTHER" id="PTHR15644:SF2">
    <property type="entry name" value="OSTEOPETROSIS-ASSOCIATED TRANSMEMBRANE PROTEIN 1"/>
    <property type="match status" value="1"/>
</dbReference>
<sequence length="307" mass="34013">MSAVTGAGGGGARGSAVWWTALALIGGFVLSVRAAEESDSGDAARPLSPLLAEPSGPGLPSLHLAAKFPDDLEVSESCVEMLRLFGERYVAAVNCLVSSARPVRVCQNCYQAYSSFNDIYTNISSGQTQSGNVSCQDSLMRSDRLMLLFNLYSSLTDIWTSALCTQCLTPDQKSLTNSTLDFISYLNKSLSCFEKYQENHTELCMDCKATYKGLNEMYSTMLKNKGYCIDIEDAMNVTRRLWSKKFGCTVPREETVPVIAVSSFMLFLPVIFYLSNFLHSEQKKRKLIHPKRAKSNHSLMNIQDKFS</sequence>
<dbReference type="GeneTree" id="ENSGT00390000012341"/>
<reference evidence="4" key="1">
    <citation type="submission" date="2013-03" db="EMBL/GenBank/DDBJ databases">
        <authorList>
            <person name="Jeffery W."/>
            <person name="Warren W."/>
            <person name="Wilson R.K."/>
        </authorList>
    </citation>
    <scope>NUCLEOTIDE SEQUENCE</scope>
    <source>
        <strain evidence="4">female</strain>
    </source>
</reference>
<accession>A0A3B1J0U4</accession>
<dbReference type="InterPro" id="IPR019172">
    <property type="entry name" value="Osteopetrosis-assoc_TM_1"/>
</dbReference>
<dbReference type="AlphaFoldDB" id="A0A3B1J0U4"/>
<reference evidence="3" key="3">
    <citation type="submission" date="2025-08" db="UniProtKB">
        <authorList>
            <consortium name="Ensembl"/>
        </authorList>
    </citation>
    <scope>IDENTIFICATION</scope>
</reference>
<dbReference type="GO" id="GO:0005829">
    <property type="term" value="C:cytosol"/>
    <property type="evidence" value="ECO:0007669"/>
    <property type="project" value="TreeGrafter"/>
</dbReference>
<keyword evidence="1" id="KW-1133">Transmembrane helix</keyword>